<evidence type="ECO:0000259" key="1">
    <source>
        <dbReference type="Pfam" id="PF06985"/>
    </source>
</evidence>
<proteinExistence type="predicted"/>
<evidence type="ECO:0000313" key="2">
    <source>
        <dbReference type="EMBL" id="KAK3395073.1"/>
    </source>
</evidence>
<evidence type="ECO:0000313" key="3">
    <source>
        <dbReference type="Proteomes" id="UP001285441"/>
    </source>
</evidence>
<gene>
    <name evidence="2" type="ORF">B0H63DRAFT_506628</name>
</gene>
<feature type="domain" description="Heterokaryon incompatibility" evidence="1">
    <location>
        <begin position="77"/>
        <end position="141"/>
    </location>
</feature>
<reference evidence="2" key="1">
    <citation type="journal article" date="2023" name="Mol. Phylogenet. Evol.">
        <title>Genome-scale phylogeny and comparative genomics of the fungal order Sordariales.</title>
        <authorList>
            <person name="Hensen N."/>
            <person name="Bonometti L."/>
            <person name="Westerberg I."/>
            <person name="Brannstrom I.O."/>
            <person name="Guillou S."/>
            <person name="Cros-Aarteil S."/>
            <person name="Calhoun S."/>
            <person name="Haridas S."/>
            <person name="Kuo A."/>
            <person name="Mondo S."/>
            <person name="Pangilinan J."/>
            <person name="Riley R."/>
            <person name="LaButti K."/>
            <person name="Andreopoulos B."/>
            <person name="Lipzen A."/>
            <person name="Chen C."/>
            <person name="Yan M."/>
            <person name="Daum C."/>
            <person name="Ng V."/>
            <person name="Clum A."/>
            <person name="Steindorff A."/>
            <person name="Ohm R.A."/>
            <person name="Martin F."/>
            <person name="Silar P."/>
            <person name="Natvig D.O."/>
            <person name="Lalanne C."/>
            <person name="Gautier V."/>
            <person name="Ament-Velasquez S.L."/>
            <person name="Kruys A."/>
            <person name="Hutchinson M.I."/>
            <person name="Powell A.J."/>
            <person name="Barry K."/>
            <person name="Miller A.N."/>
            <person name="Grigoriev I.V."/>
            <person name="Debuchy R."/>
            <person name="Gladieux P."/>
            <person name="Hiltunen Thoren M."/>
            <person name="Johannesson H."/>
        </authorList>
    </citation>
    <scope>NUCLEOTIDE SEQUENCE</scope>
    <source>
        <strain evidence="2">CBS 232.78</strain>
    </source>
</reference>
<dbReference type="PANTHER" id="PTHR33112:SF16">
    <property type="entry name" value="HETEROKARYON INCOMPATIBILITY DOMAIN-CONTAINING PROTEIN"/>
    <property type="match status" value="1"/>
</dbReference>
<dbReference type="Pfam" id="PF06985">
    <property type="entry name" value="HET"/>
    <property type="match status" value="1"/>
</dbReference>
<dbReference type="EMBL" id="JAULSW010000001">
    <property type="protein sequence ID" value="KAK3395073.1"/>
    <property type="molecule type" value="Genomic_DNA"/>
</dbReference>
<accession>A0AAE0P805</accession>
<protein>
    <recommendedName>
        <fullName evidence="1">Heterokaryon incompatibility domain-containing protein</fullName>
    </recommendedName>
</protein>
<dbReference type="PANTHER" id="PTHR33112">
    <property type="entry name" value="DOMAIN PROTEIN, PUTATIVE-RELATED"/>
    <property type="match status" value="1"/>
</dbReference>
<sequence>MAWASKPIQPESRLFGEECIQWMNNQVRDCCDNHTHDLLDNNFIPKRLLDLSNSPPKLVLDAKLDSAGKAHNGDSPPLSCRNAIRTTKALDIRYLWMNSLCILQDSVPDWEQHCLVMDKIYRNAHITLCAASLSSCHESFLTPKGPRINSSAPILGLWPVETRRMSYSVILNTANLPAARGARTLPQAANRFNDPTTPAYSNTSLKTTRPSFAGLARLFHSYLEDKYICGHWDGDFAENLVLDLMTRLESRKGLLPSWSRLMQPGGTESLDNQPYISDGNVHPEYEQILFDAGANSFDELRHTGGLRLTTTVLEACHLGMSAKETTPTTDDANDGYCTFKWVSDFGEGVLAGNIFRTPDFILHPNDDKGTLAFASAIPDVANFKWVLLGSCELAGHSPPDDYRSERI</sequence>
<name>A0AAE0P805_9PEZI</name>
<comment type="caution">
    <text evidence="2">The sequence shown here is derived from an EMBL/GenBank/DDBJ whole genome shotgun (WGS) entry which is preliminary data.</text>
</comment>
<dbReference type="Proteomes" id="UP001285441">
    <property type="component" value="Unassembled WGS sequence"/>
</dbReference>
<dbReference type="InterPro" id="IPR010730">
    <property type="entry name" value="HET"/>
</dbReference>
<dbReference type="AlphaFoldDB" id="A0AAE0P805"/>
<keyword evidence="3" id="KW-1185">Reference proteome</keyword>
<organism evidence="2 3">
    <name type="scientific">Podospora didyma</name>
    <dbReference type="NCBI Taxonomy" id="330526"/>
    <lineage>
        <taxon>Eukaryota</taxon>
        <taxon>Fungi</taxon>
        <taxon>Dikarya</taxon>
        <taxon>Ascomycota</taxon>
        <taxon>Pezizomycotina</taxon>
        <taxon>Sordariomycetes</taxon>
        <taxon>Sordariomycetidae</taxon>
        <taxon>Sordariales</taxon>
        <taxon>Podosporaceae</taxon>
        <taxon>Podospora</taxon>
    </lineage>
</organism>
<reference evidence="2" key="2">
    <citation type="submission" date="2023-06" db="EMBL/GenBank/DDBJ databases">
        <authorList>
            <consortium name="Lawrence Berkeley National Laboratory"/>
            <person name="Haridas S."/>
            <person name="Hensen N."/>
            <person name="Bonometti L."/>
            <person name="Westerberg I."/>
            <person name="Brannstrom I.O."/>
            <person name="Guillou S."/>
            <person name="Cros-Aarteil S."/>
            <person name="Calhoun S."/>
            <person name="Kuo A."/>
            <person name="Mondo S."/>
            <person name="Pangilinan J."/>
            <person name="Riley R."/>
            <person name="LaButti K."/>
            <person name="Andreopoulos B."/>
            <person name="Lipzen A."/>
            <person name="Chen C."/>
            <person name="Yanf M."/>
            <person name="Daum C."/>
            <person name="Ng V."/>
            <person name="Clum A."/>
            <person name="Steindorff A."/>
            <person name="Ohm R."/>
            <person name="Martin F."/>
            <person name="Silar P."/>
            <person name="Natvig D."/>
            <person name="Lalanne C."/>
            <person name="Gautier V."/>
            <person name="Ament-velasquez S.L."/>
            <person name="Kruys A."/>
            <person name="Hutchinson M.I."/>
            <person name="Powell A.J."/>
            <person name="Barry K."/>
            <person name="Miller A.N."/>
            <person name="Grigoriev I.V."/>
            <person name="Debuchy R."/>
            <person name="Gladieux P."/>
            <person name="Thoren M.H."/>
            <person name="Johannesson H."/>
        </authorList>
    </citation>
    <scope>NUCLEOTIDE SEQUENCE</scope>
    <source>
        <strain evidence="2">CBS 232.78</strain>
    </source>
</reference>